<dbReference type="OrthoDB" id="4207025at2759"/>
<organism evidence="3 4">
    <name type="scientific">Polytolypa hystricis (strain UAMH7299)</name>
    <dbReference type="NCBI Taxonomy" id="1447883"/>
    <lineage>
        <taxon>Eukaryota</taxon>
        <taxon>Fungi</taxon>
        <taxon>Dikarya</taxon>
        <taxon>Ascomycota</taxon>
        <taxon>Pezizomycotina</taxon>
        <taxon>Eurotiomycetes</taxon>
        <taxon>Eurotiomycetidae</taxon>
        <taxon>Onygenales</taxon>
        <taxon>Onygenales incertae sedis</taxon>
        <taxon>Polytolypa</taxon>
    </lineage>
</organism>
<evidence type="ECO:0000313" key="3">
    <source>
        <dbReference type="EMBL" id="PGG98653.1"/>
    </source>
</evidence>
<evidence type="ECO:0000313" key="4">
    <source>
        <dbReference type="Proteomes" id="UP000224634"/>
    </source>
</evidence>
<protein>
    <submittedName>
        <fullName evidence="3">Uncharacterized protein</fullName>
    </submittedName>
</protein>
<accession>A0A2B7WH40</accession>
<reference evidence="3 4" key="1">
    <citation type="submission" date="2017-10" db="EMBL/GenBank/DDBJ databases">
        <title>Comparative genomics in systemic dimorphic fungi from Ajellomycetaceae.</title>
        <authorList>
            <person name="Munoz J.F."/>
            <person name="Mcewen J.G."/>
            <person name="Clay O.K."/>
            <person name="Cuomo C.A."/>
        </authorList>
    </citation>
    <scope>NUCLEOTIDE SEQUENCE [LARGE SCALE GENOMIC DNA]</scope>
    <source>
        <strain evidence="3 4">UAMH7299</strain>
    </source>
</reference>
<evidence type="ECO:0000256" key="1">
    <source>
        <dbReference type="SAM" id="Coils"/>
    </source>
</evidence>
<name>A0A2B7WH40_POLH7</name>
<keyword evidence="4" id="KW-1185">Reference proteome</keyword>
<feature type="region of interest" description="Disordered" evidence="2">
    <location>
        <begin position="187"/>
        <end position="241"/>
    </location>
</feature>
<feature type="compositionally biased region" description="Polar residues" evidence="2">
    <location>
        <begin position="228"/>
        <end position="241"/>
    </location>
</feature>
<feature type="compositionally biased region" description="Acidic residues" evidence="2">
    <location>
        <begin position="196"/>
        <end position="212"/>
    </location>
</feature>
<dbReference type="AlphaFoldDB" id="A0A2B7WH40"/>
<gene>
    <name evidence="3" type="ORF">AJ80_09490</name>
</gene>
<comment type="caution">
    <text evidence="3">The sequence shown here is derived from an EMBL/GenBank/DDBJ whole genome shotgun (WGS) entry which is preliminary data.</text>
</comment>
<dbReference type="Proteomes" id="UP000224634">
    <property type="component" value="Unassembled WGS sequence"/>
</dbReference>
<sequence length="241" mass="27411">MTEPQLFMFPVSTSFEGTGWFTKEKARHYRCALHEQLEITQCQMRQAQSELIDFKGQCEALHEHINGLQRDHETVGIALDQARSQQEAAIQDLSNEKKKRAVMEATLQIEIRTLWKLVEELRPVQLDTGQLVTVKQLFQSYQNQQQVIEKLNAAVGNYEAIIQQSNQAMKVSDDEGGTLEPSRIQLQSIERNDYTDTQEPEDDGDSSEEADEQVDKKAGKTQDCASPVKSSPNHNRMCNVD</sequence>
<dbReference type="EMBL" id="PDNA01000288">
    <property type="protein sequence ID" value="PGG98653.1"/>
    <property type="molecule type" value="Genomic_DNA"/>
</dbReference>
<proteinExistence type="predicted"/>
<evidence type="ECO:0000256" key="2">
    <source>
        <dbReference type="SAM" id="MobiDB-lite"/>
    </source>
</evidence>
<feature type="coiled-coil region" evidence="1">
    <location>
        <begin position="134"/>
        <end position="168"/>
    </location>
</feature>
<keyword evidence="1" id="KW-0175">Coiled coil</keyword>